<evidence type="ECO:0000313" key="3">
    <source>
        <dbReference type="EMBL" id="CAE0405144.1"/>
    </source>
</evidence>
<organism evidence="3">
    <name type="scientific">Amphora coffeiformis</name>
    <dbReference type="NCBI Taxonomy" id="265554"/>
    <lineage>
        <taxon>Eukaryota</taxon>
        <taxon>Sar</taxon>
        <taxon>Stramenopiles</taxon>
        <taxon>Ochrophyta</taxon>
        <taxon>Bacillariophyta</taxon>
        <taxon>Bacillariophyceae</taxon>
        <taxon>Bacillariophycidae</taxon>
        <taxon>Thalassiophysales</taxon>
        <taxon>Catenulaceae</taxon>
        <taxon>Amphora</taxon>
    </lineage>
</organism>
<keyword evidence="2" id="KW-1133">Transmembrane helix</keyword>
<accession>A0A7S3P3X4</accession>
<evidence type="ECO:0000256" key="2">
    <source>
        <dbReference type="SAM" id="Phobius"/>
    </source>
</evidence>
<dbReference type="EMBL" id="HBIM01003706">
    <property type="protein sequence ID" value="CAE0405144.1"/>
    <property type="molecule type" value="Transcribed_RNA"/>
</dbReference>
<proteinExistence type="predicted"/>
<feature type="region of interest" description="Disordered" evidence="1">
    <location>
        <begin position="74"/>
        <end position="97"/>
    </location>
</feature>
<sequence length="406" mass="47037">MTQGITEQQQQQHQATQQKSKRVMAFCRMMLALVVIAAVPTLYRTSEQEKWVAQVKTSKGKGHDDELEEAQSIIFDDTPPQQSRGNKTIGEKAQESKQEFLRNHTDFKYIRAKNDRAGSTISDMLKAHAYCFNHGIQLMGFCGTSYHMNENRNFATALGVDAVLPFRCPKEMNNRNYFVPRAAYHNDEEHTFSPAWLDYMSQVFSPRNLPEYTDGVFRIAAHIRRGDVSLCTDNANRRYLNNMHYIRIIDQVLDRYNISSTGTRTPYEVTIYSESDSHDTKTKAQYEDFAEFTERGYIMRLDYGIRSTWREFIAADVLITAKSGFSMVPAILRLKKPGVIFTPHKHAYMLPHWELVPEIFMQQTAAEMKAMQMERCPFNGTEVTGFNDPLYDYDRHYYASIDRLHS</sequence>
<protein>
    <submittedName>
        <fullName evidence="3">Uncharacterized protein</fullName>
    </submittedName>
</protein>
<gene>
    <name evidence="3" type="ORF">ACOF00016_LOCUS3195</name>
</gene>
<name>A0A7S3P3X4_9STRA</name>
<feature type="transmembrane region" description="Helical" evidence="2">
    <location>
        <begin position="23"/>
        <end position="43"/>
    </location>
</feature>
<reference evidence="3" key="1">
    <citation type="submission" date="2021-01" db="EMBL/GenBank/DDBJ databases">
        <authorList>
            <person name="Corre E."/>
            <person name="Pelletier E."/>
            <person name="Niang G."/>
            <person name="Scheremetjew M."/>
            <person name="Finn R."/>
            <person name="Kale V."/>
            <person name="Holt S."/>
            <person name="Cochrane G."/>
            <person name="Meng A."/>
            <person name="Brown T."/>
            <person name="Cohen L."/>
        </authorList>
    </citation>
    <scope>NUCLEOTIDE SEQUENCE</scope>
    <source>
        <strain evidence="3">CCMP127</strain>
    </source>
</reference>
<evidence type="ECO:0000256" key="1">
    <source>
        <dbReference type="SAM" id="MobiDB-lite"/>
    </source>
</evidence>
<keyword evidence="2" id="KW-0472">Membrane</keyword>
<dbReference type="AlphaFoldDB" id="A0A7S3P3X4"/>
<keyword evidence="2" id="KW-0812">Transmembrane</keyword>